<organism evidence="1 2">
    <name type="scientific">Mycena rosella</name>
    <name type="common">Pink bonnet</name>
    <name type="synonym">Agaricus rosellus</name>
    <dbReference type="NCBI Taxonomy" id="1033263"/>
    <lineage>
        <taxon>Eukaryota</taxon>
        <taxon>Fungi</taxon>
        <taxon>Dikarya</taxon>
        <taxon>Basidiomycota</taxon>
        <taxon>Agaricomycotina</taxon>
        <taxon>Agaricomycetes</taxon>
        <taxon>Agaricomycetidae</taxon>
        <taxon>Agaricales</taxon>
        <taxon>Marasmiineae</taxon>
        <taxon>Mycenaceae</taxon>
        <taxon>Mycena</taxon>
    </lineage>
</organism>
<dbReference type="EMBL" id="JARKIE010000009">
    <property type="protein sequence ID" value="KAJ7705048.1"/>
    <property type="molecule type" value="Genomic_DNA"/>
</dbReference>
<dbReference type="Pfam" id="PF13551">
    <property type="entry name" value="HTH_29"/>
    <property type="match status" value="1"/>
</dbReference>
<dbReference type="Proteomes" id="UP001221757">
    <property type="component" value="Unassembled WGS sequence"/>
</dbReference>
<proteinExistence type="predicted"/>
<comment type="caution">
    <text evidence="1">The sequence shown here is derived from an EMBL/GenBank/DDBJ whole genome shotgun (WGS) entry which is preliminary data.</text>
</comment>
<gene>
    <name evidence="1" type="ORF">B0H17DRAFT_851725</name>
</gene>
<dbReference type="AlphaFoldDB" id="A0AAD7GTN8"/>
<evidence type="ECO:0000313" key="1">
    <source>
        <dbReference type="EMBL" id="KAJ7705048.1"/>
    </source>
</evidence>
<dbReference type="InterPro" id="IPR009057">
    <property type="entry name" value="Homeodomain-like_sf"/>
</dbReference>
<protein>
    <submittedName>
        <fullName evidence="1">Uncharacterized protein</fullName>
    </submittedName>
</protein>
<feature type="non-terminal residue" evidence="1">
    <location>
        <position position="1"/>
    </location>
</feature>
<keyword evidence="2" id="KW-1185">Reference proteome</keyword>
<dbReference type="SUPFAM" id="SSF46689">
    <property type="entry name" value="Homeodomain-like"/>
    <property type="match status" value="1"/>
</dbReference>
<feature type="non-terminal residue" evidence="1">
    <location>
        <position position="69"/>
    </location>
</feature>
<sequence>IHQDVKIAALNLYEGGLLSLPQILDAVGFSERTFYRILYLWRTTGDVAKGKSTTRGRPRLLHHNDLEYL</sequence>
<accession>A0AAD7GTN8</accession>
<name>A0AAD7GTN8_MYCRO</name>
<evidence type="ECO:0000313" key="2">
    <source>
        <dbReference type="Proteomes" id="UP001221757"/>
    </source>
</evidence>
<reference evidence="1" key="1">
    <citation type="submission" date="2023-03" db="EMBL/GenBank/DDBJ databases">
        <title>Massive genome expansion in bonnet fungi (Mycena s.s.) driven by repeated elements and novel gene families across ecological guilds.</title>
        <authorList>
            <consortium name="Lawrence Berkeley National Laboratory"/>
            <person name="Harder C.B."/>
            <person name="Miyauchi S."/>
            <person name="Viragh M."/>
            <person name="Kuo A."/>
            <person name="Thoen E."/>
            <person name="Andreopoulos B."/>
            <person name="Lu D."/>
            <person name="Skrede I."/>
            <person name="Drula E."/>
            <person name="Henrissat B."/>
            <person name="Morin E."/>
            <person name="Kohler A."/>
            <person name="Barry K."/>
            <person name="LaButti K."/>
            <person name="Morin E."/>
            <person name="Salamov A."/>
            <person name="Lipzen A."/>
            <person name="Mereny Z."/>
            <person name="Hegedus B."/>
            <person name="Baldrian P."/>
            <person name="Stursova M."/>
            <person name="Weitz H."/>
            <person name="Taylor A."/>
            <person name="Grigoriev I.V."/>
            <person name="Nagy L.G."/>
            <person name="Martin F."/>
            <person name="Kauserud H."/>
        </authorList>
    </citation>
    <scope>NUCLEOTIDE SEQUENCE</scope>
    <source>
        <strain evidence="1">CBHHK067</strain>
    </source>
</reference>